<feature type="compositionally biased region" description="Polar residues" evidence="1">
    <location>
        <begin position="49"/>
        <end position="64"/>
    </location>
</feature>
<dbReference type="OrthoDB" id="10420746at2759"/>
<feature type="region of interest" description="Disordered" evidence="1">
    <location>
        <begin position="126"/>
        <end position="240"/>
    </location>
</feature>
<protein>
    <submittedName>
        <fullName evidence="2">Uncharacterized protein</fullName>
    </submittedName>
</protein>
<comment type="caution">
    <text evidence="2">The sequence shown here is derived from an EMBL/GenBank/DDBJ whole genome shotgun (WGS) entry which is preliminary data.</text>
</comment>
<dbReference type="EMBL" id="VXIS01000505">
    <property type="protein sequence ID" value="KAA8893090.1"/>
    <property type="molecule type" value="Genomic_DNA"/>
</dbReference>
<name>A0A5J5ECX2_9PEZI</name>
<feature type="compositionally biased region" description="Low complexity" evidence="1">
    <location>
        <begin position="65"/>
        <end position="84"/>
    </location>
</feature>
<evidence type="ECO:0000313" key="2">
    <source>
        <dbReference type="EMBL" id="KAA8893090.1"/>
    </source>
</evidence>
<evidence type="ECO:0000256" key="1">
    <source>
        <dbReference type="SAM" id="MobiDB-lite"/>
    </source>
</evidence>
<keyword evidence="3" id="KW-1185">Reference proteome</keyword>
<gene>
    <name evidence="2" type="ORF">FN846DRAFT_980481</name>
</gene>
<dbReference type="AlphaFoldDB" id="A0A5J5ECX2"/>
<feature type="region of interest" description="Disordered" evidence="1">
    <location>
        <begin position="1"/>
        <end position="103"/>
    </location>
</feature>
<organism evidence="2 3">
    <name type="scientific">Sphaerosporella brunnea</name>
    <dbReference type="NCBI Taxonomy" id="1250544"/>
    <lineage>
        <taxon>Eukaryota</taxon>
        <taxon>Fungi</taxon>
        <taxon>Dikarya</taxon>
        <taxon>Ascomycota</taxon>
        <taxon>Pezizomycotina</taxon>
        <taxon>Pezizomycetes</taxon>
        <taxon>Pezizales</taxon>
        <taxon>Pyronemataceae</taxon>
        <taxon>Sphaerosporella</taxon>
    </lineage>
</organism>
<accession>A0A5J5ECX2</accession>
<feature type="compositionally biased region" description="Low complexity" evidence="1">
    <location>
        <begin position="204"/>
        <end position="221"/>
    </location>
</feature>
<feature type="compositionally biased region" description="Pro residues" evidence="1">
    <location>
        <begin position="222"/>
        <end position="235"/>
    </location>
</feature>
<dbReference type="Proteomes" id="UP000326924">
    <property type="component" value="Unassembled WGS sequence"/>
</dbReference>
<reference evidence="2 3" key="1">
    <citation type="submission" date="2019-09" db="EMBL/GenBank/DDBJ databases">
        <title>Draft genome of the ectomycorrhizal ascomycete Sphaerosporella brunnea.</title>
        <authorList>
            <consortium name="DOE Joint Genome Institute"/>
            <person name="Benucci G.M."/>
            <person name="Marozzi G."/>
            <person name="Antonielli L."/>
            <person name="Sanchez S."/>
            <person name="Marco P."/>
            <person name="Wang X."/>
            <person name="Falini L.B."/>
            <person name="Barry K."/>
            <person name="Haridas S."/>
            <person name="Lipzen A."/>
            <person name="Labutti K."/>
            <person name="Grigoriev I.V."/>
            <person name="Murat C."/>
            <person name="Martin F."/>
            <person name="Albertini E."/>
            <person name="Donnini D."/>
            <person name="Bonito G."/>
        </authorList>
    </citation>
    <scope>NUCLEOTIDE SEQUENCE [LARGE SCALE GENOMIC DNA]</scope>
    <source>
        <strain evidence="2 3">Sb_GMNB300</strain>
    </source>
</reference>
<dbReference type="InParanoid" id="A0A5J5ECX2"/>
<feature type="compositionally biased region" description="Low complexity" evidence="1">
    <location>
        <begin position="32"/>
        <end position="47"/>
    </location>
</feature>
<evidence type="ECO:0000313" key="3">
    <source>
        <dbReference type="Proteomes" id="UP000326924"/>
    </source>
</evidence>
<proteinExistence type="predicted"/>
<feature type="compositionally biased region" description="Basic and acidic residues" evidence="1">
    <location>
        <begin position="173"/>
        <end position="185"/>
    </location>
</feature>
<feature type="compositionally biased region" description="Polar residues" evidence="1">
    <location>
        <begin position="194"/>
        <end position="203"/>
    </location>
</feature>
<sequence>MLDPIGTECSLSPPFPAQPSGPGNSEGPTPVAPSASFPESSAAIPSALEPTTQAQPRSPGNSEISTPATPSSSPRASVVVRSPSLPTNSILPEPGPKLPPAENMIMSARSPSRMTPTSSLRTDMLTTATQQRNEAIFPSAKVQVQDEATGGIISADEEHDDSPDSGTTNCDEENAKRQTEEERHRSFSPLEPTTPAQPGETGNSESPIPSASLSESSAAVPSPTPFEPGPGPKLPPLEDMLRSAYPPIRATSTFSLRTGTFAPPAQLSDGTAIPGTMQGQDGTAGDIFSEDEEHDDCSDGETSDYTEEDLIALNLSKEAADYAAMPPPPLPRRPITRAPPETQNLHNQGNQYAEKWLSMVNEQLGYWVWFSVVDTLKDWKNSEIDTSVMVGMIRAKLRAAPNLLEGFEQVYQGSMFCGETEKVEAVMPRKGK</sequence>